<evidence type="ECO:0000313" key="2">
    <source>
        <dbReference type="EMBL" id="KAK7517754.1"/>
    </source>
</evidence>
<organism evidence="2 3">
    <name type="scientific">Phyllosticta citriasiana</name>
    <dbReference type="NCBI Taxonomy" id="595635"/>
    <lineage>
        <taxon>Eukaryota</taxon>
        <taxon>Fungi</taxon>
        <taxon>Dikarya</taxon>
        <taxon>Ascomycota</taxon>
        <taxon>Pezizomycotina</taxon>
        <taxon>Dothideomycetes</taxon>
        <taxon>Dothideomycetes incertae sedis</taxon>
        <taxon>Botryosphaeriales</taxon>
        <taxon>Phyllostictaceae</taxon>
        <taxon>Phyllosticta</taxon>
    </lineage>
</organism>
<keyword evidence="1" id="KW-0472">Membrane</keyword>
<protein>
    <recommendedName>
        <fullName evidence="4">Transmembrane protein</fullName>
    </recommendedName>
</protein>
<dbReference type="Proteomes" id="UP001363622">
    <property type="component" value="Unassembled WGS sequence"/>
</dbReference>
<feature type="non-terminal residue" evidence="2">
    <location>
        <position position="131"/>
    </location>
</feature>
<comment type="caution">
    <text evidence="2">The sequence shown here is derived from an EMBL/GenBank/DDBJ whole genome shotgun (WGS) entry which is preliminary data.</text>
</comment>
<feature type="transmembrane region" description="Helical" evidence="1">
    <location>
        <begin position="15"/>
        <end position="34"/>
    </location>
</feature>
<accession>A0ABR1KSF1</accession>
<evidence type="ECO:0008006" key="4">
    <source>
        <dbReference type="Google" id="ProtNLM"/>
    </source>
</evidence>
<proteinExistence type="predicted"/>
<keyword evidence="3" id="KW-1185">Reference proteome</keyword>
<dbReference type="EMBL" id="JBBPHU010000005">
    <property type="protein sequence ID" value="KAK7517754.1"/>
    <property type="molecule type" value="Genomic_DNA"/>
</dbReference>
<feature type="transmembrane region" description="Helical" evidence="1">
    <location>
        <begin position="54"/>
        <end position="74"/>
    </location>
</feature>
<reference evidence="2 3" key="1">
    <citation type="submission" date="2024-04" db="EMBL/GenBank/DDBJ databases">
        <title>Phyllosticta paracitricarpa is synonymous to the EU quarantine fungus P. citricarpa based on phylogenomic analyses.</title>
        <authorList>
            <consortium name="Lawrence Berkeley National Laboratory"/>
            <person name="Van Ingen-Buijs V.A."/>
            <person name="Van Westerhoven A.C."/>
            <person name="Haridas S."/>
            <person name="Skiadas P."/>
            <person name="Martin F."/>
            <person name="Groenewald J.Z."/>
            <person name="Crous P.W."/>
            <person name="Seidl M.F."/>
        </authorList>
    </citation>
    <scope>NUCLEOTIDE SEQUENCE [LARGE SCALE GENOMIC DNA]</scope>
    <source>
        <strain evidence="2 3">CBS 123371</strain>
    </source>
</reference>
<keyword evidence="1" id="KW-1133">Transmembrane helix</keyword>
<gene>
    <name evidence="2" type="ORF">IWZ03DRAFT_377000</name>
</gene>
<evidence type="ECO:0000313" key="3">
    <source>
        <dbReference type="Proteomes" id="UP001363622"/>
    </source>
</evidence>
<evidence type="ECO:0000256" key="1">
    <source>
        <dbReference type="SAM" id="Phobius"/>
    </source>
</evidence>
<keyword evidence="1" id="KW-0812">Transmembrane</keyword>
<name>A0ABR1KSF1_9PEZI</name>
<sequence>MVTHDMRYPLRHQSVNVLVAAVWWRRGFVFLYTAGFWKRRVMLHGSENLHKRNVGFFVILICSSVSVLGICYYCTAQRCRSRSREKEGFQVALDFVTLFTTDMKSVLIRHDTIQTQINQGSISEQVSERAS</sequence>